<dbReference type="PANTHER" id="PTHR10773:SF19">
    <property type="match status" value="1"/>
</dbReference>
<dbReference type="PANTHER" id="PTHR10773">
    <property type="entry name" value="DNA-DIRECTED RNA POLYMERASES I, II, AND III SUBUNIT RPABC2"/>
    <property type="match status" value="1"/>
</dbReference>
<accession>A0AAV0XV43</accession>
<keyword evidence="2" id="KW-1185">Reference proteome</keyword>
<gene>
    <name evidence="1" type="ORF">MEUPH1_LOCUS25978</name>
</gene>
<dbReference type="AlphaFoldDB" id="A0AAV0XV43"/>
<name>A0AAV0XV43_9HEMI</name>
<reference evidence="1 2" key="1">
    <citation type="submission" date="2023-01" db="EMBL/GenBank/DDBJ databases">
        <authorList>
            <person name="Whitehead M."/>
        </authorList>
    </citation>
    <scope>NUCLEOTIDE SEQUENCE [LARGE SCALE GENOMIC DNA]</scope>
</reference>
<evidence type="ECO:0000313" key="2">
    <source>
        <dbReference type="Proteomes" id="UP001160148"/>
    </source>
</evidence>
<comment type="caution">
    <text evidence="1">The sequence shown here is derived from an EMBL/GenBank/DDBJ whole genome shotgun (WGS) entry which is preliminary data.</text>
</comment>
<protein>
    <submittedName>
        <fullName evidence="1">Uncharacterized protein</fullName>
    </submittedName>
</protein>
<dbReference type="Proteomes" id="UP001160148">
    <property type="component" value="Unassembled WGS sequence"/>
</dbReference>
<proteinExistence type="predicted"/>
<dbReference type="EMBL" id="CARXXK010001017">
    <property type="protein sequence ID" value="CAI6372046.1"/>
    <property type="molecule type" value="Genomic_DNA"/>
</dbReference>
<evidence type="ECO:0000313" key="1">
    <source>
        <dbReference type="EMBL" id="CAI6372046.1"/>
    </source>
</evidence>
<organism evidence="1 2">
    <name type="scientific">Macrosiphum euphorbiae</name>
    <name type="common">potato aphid</name>
    <dbReference type="NCBI Taxonomy" id="13131"/>
    <lineage>
        <taxon>Eukaryota</taxon>
        <taxon>Metazoa</taxon>
        <taxon>Ecdysozoa</taxon>
        <taxon>Arthropoda</taxon>
        <taxon>Hexapoda</taxon>
        <taxon>Insecta</taxon>
        <taxon>Pterygota</taxon>
        <taxon>Neoptera</taxon>
        <taxon>Paraneoptera</taxon>
        <taxon>Hemiptera</taxon>
        <taxon>Sternorrhyncha</taxon>
        <taxon>Aphidomorpha</taxon>
        <taxon>Aphidoidea</taxon>
        <taxon>Aphididae</taxon>
        <taxon>Macrosiphini</taxon>
        <taxon>Macrosiphum</taxon>
    </lineage>
</organism>
<sequence length="103" mass="12064">MRIEMENNEETKTNLITERDKHVQNADNAYSSKRHDKEVSKLDPTRVCIAFDLQQCLPTPFLETSVTFYKRLYWTYNLTTHDLQSGQASCYLWHEAIAHRGGN</sequence>